<evidence type="ECO:0000313" key="2">
    <source>
        <dbReference type="Proteomes" id="UP000886595"/>
    </source>
</evidence>
<dbReference type="EMBL" id="JAAMPC010000005">
    <property type="protein sequence ID" value="KAG2311842.1"/>
    <property type="molecule type" value="Genomic_DNA"/>
</dbReference>
<dbReference type="SUPFAM" id="SSF53474">
    <property type="entry name" value="alpha/beta-Hydrolases"/>
    <property type="match status" value="1"/>
</dbReference>
<dbReference type="PANTHER" id="PTHR42103:SF2">
    <property type="entry name" value="AB HYDROLASE-1 DOMAIN-CONTAINING PROTEIN"/>
    <property type="match status" value="1"/>
</dbReference>
<accession>A0A8X8AUC6</accession>
<sequence length="385" mass="43056">MSSSNFTVESCKVDSEEGVKLHTGIFKSRDADDDDQNLVIVLVHPFSLMGGCQALLKGIASELAYKGFWSISFNTGGAGKSTRMATLPGFAEVRDVIAVCRWLVQEFEVDRILLMGSSAGAPIARSAEEQVEQVVGYVSLGYPFGLMASVLFVWHHKAILSSPKSKLFIMETKDGLTSVSQLKKKLKSAAGRTETHLIEGVSHFQMEGPEYDSQMANVICNFISSIVEESVALEMIEFEQNLKSHSLINAAAGKRQKFSMAIEAEETVKFCWELILAIDLSEIHWFVQGLNQDYGFSAQLPATRGADLQAYNGEGGYKKVRFRAVRGFLPYNQLASKRKFPSFEAWFKVKKLTSELREIDFGYRYGQEKKFFMNKFVGKDLRCVF</sequence>
<dbReference type="PANTHER" id="PTHR42103">
    <property type="entry name" value="ALPHA/BETA-HYDROLASES SUPERFAMILY PROTEIN"/>
    <property type="match status" value="1"/>
</dbReference>
<dbReference type="Proteomes" id="UP000886595">
    <property type="component" value="Unassembled WGS sequence"/>
</dbReference>
<gene>
    <name evidence="1" type="ORF">Bca52824_023399</name>
</gene>
<comment type="caution">
    <text evidence="1">The sequence shown here is derived from an EMBL/GenBank/DDBJ whole genome shotgun (WGS) entry which is preliminary data.</text>
</comment>
<proteinExistence type="predicted"/>
<organism evidence="1 2">
    <name type="scientific">Brassica carinata</name>
    <name type="common">Ethiopian mustard</name>
    <name type="synonym">Abyssinian cabbage</name>
    <dbReference type="NCBI Taxonomy" id="52824"/>
    <lineage>
        <taxon>Eukaryota</taxon>
        <taxon>Viridiplantae</taxon>
        <taxon>Streptophyta</taxon>
        <taxon>Embryophyta</taxon>
        <taxon>Tracheophyta</taxon>
        <taxon>Spermatophyta</taxon>
        <taxon>Magnoliopsida</taxon>
        <taxon>eudicotyledons</taxon>
        <taxon>Gunneridae</taxon>
        <taxon>Pentapetalae</taxon>
        <taxon>rosids</taxon>
        <taxon>malvids</taxon>
        <taxon>Brassicales</taxon>
        <taxon>Brassicaceae</taxon>
        <taxon>Brassiceae</taxon>
        <taxon>Brassica</taxon>
    </lineage>
</organism>
<dbReference type="AlphaFoldDB" id="A0A8X8AUC6"/>
<evidence type="ECO:0000313" key="1">
    <source>
        <dbReference type="EMBL" id="KAG2311842.1"/>
    </source>
</evidence>
<dbReference type="OrthoDB" id="10260961at2759"/>
<evidence type="ECO:0008006" key="3">
    <source>
        <dbReference type="Google" id="ProtNLM"/>
    </source>
</evidence>
<dbReference type="Gene3D" id="3.40.50.1820">
    <property type="entry name" value="alpha/beta hydrolase"/>
    <property type="match status" value="1"/>
</dbReference>
<dbReference type="InterPro" id="IPR029058">
    <property type="entry name" value="AB_hydrolase_fold"/>
</dbReference>
<name>A0A8X8AUC6_BRACI</name>
<keyword evidence="2" id="KW-1185">Reference proteome</keyword>
<reference evidence="1 2" key="1">
    <citation type="submission" date="2020-02" db="EMBL/GenBank/DDBJ databases">
        <authorList>
            <person name="Ma Q."/>
            <person name="Huang Y."/>
            <person name="Song X."/>
            <person name="Pei D."/>
        </authorList>
    </citation>
    <scope>NUCLEOTIDE SEQUENCE [LARGE SCALE GENOMIC DNA]</scope>
    <source>
        <strain evidence="1">Sxm20200214</strain>
        <tissue evidence="1">Leaf</tissue>
    </source>
</reference>
<protein>
    <recommendedName>
        <fullName evidence="3">Xaa-Pro dipeptidyl-peptidase-like domain-containing protein</fullName>
    </recommendedName>
</protein>